<reference evidence="2 3" key="1">
    <citation type="journal article" date="2007" name="Science">
        <title>The Fusarium graminearum genome reveals a link between localized polymorphism and pathogen specialization.</title>
        <authorList>
            <person name="Cuomo C.A."/>
            <person name="Gueldener U."/>
            <person name="Xu J.-R."/>
            <person name="Trail F."/>
            <person name="Turgeon B.G."/>
            <person name="Di Pietro A."/>
            <person name="Walton J.D."/>
            <person name="Ma L.-J."/>
            <person name="Baker S.E."/>
            <person name="Rep M."/>
            <person name="Adam G."/>
            <person name="Antoniw J."/>
            <person name="Baldwin T."/>
            <person name="Calvo S.E."/>
            <person name="Chang Y.-L."/>
            <person name="DeCaprio D."/>
            <person name="Gale L.R."/>
            <person name="Gnerre S."/>
            <person name="Goswami R.S."/>
            <person name="Hammond-Kosack K."/>
            <person name="Harris L.J."/>
            <person name="Hilburn K."/>
            <person name="Kennell J.C."/>
            <person name="Kroken S."/>
            <person name="Magnuson J.K."/>
            <person name="Mannhaupt G."/>
            <person name="Mauceli E.W."/>
            <person name="Mewes H.-W."/>
            <person name="Mitterbauer R."/>
            <person name="Muehlbauer G."/>
            <person name="Muensterkoetter M."/>
            <person name="Nelson D."/>
            <person name="O'Donnell K."/>
            <person name="Ouellet T."/>
            <person name="Qi W."/>
            <person name="Quesneville H."/>
            <person name="Roncero M.I.G."/>
            <person name="Seong K.-Y."/>
            <person name="Tetko I.V."/>
            <person name="Urban M."/>
            <person name="Waalwijk C."/>
            <person name="Ward T.J."/>
            <person name="Yao J."/>
            <person name="Birren B.W."/>
            <person name="Kistler H.C."/>
        </authorList>
    </citation>
    <scope>NUCLEOTIDE SEQUENCE [LARGE SCALE GENOMIC DNA]</scope>
    <source>
        <strain evidence="3">ATCC MYA-4620 / CBS 123657 / FGSC 9075 / NRRL 31084 / PH-1</strain>
        <strain evidence="2">PH-1 / ATCC MYA-4620 / FGSC 9075 / NRRL 31084</strain>
    </source>
</reference>
<dbReference type="InParanoid" id="A0A098DYM0"/>
<keyword evidence="3" id="KW-1185">Reference proteome</keyword>
<evidence type="ECO:0000313" key="1">
    <source>
        <dbReference type="EMBL" id="CEF86935.1"/>
    </source>
</evidence>
<accession>A0A098DYM0</accession>
<reference evidence="2 3" key="2">
    <citation type="journal article" date="2010" name="Nature">
        <title>Comparative genomics reveals mobile pathogenicity chromosomes in Fusarium.</title>
        <authorList>
            <person name="Ma L.J."/>
            <person name="van der Does H.C."/>
            <person name="Borkovich K.A."/>
            <person name="Coleman J.J."/>
            <person name="Daboussi M.J."/>
            <person name="Di Pietro A."/>
            <person name="Dufresne M."/>
            <person name="Freitag M."/>
            <person name="Grabherr M."/>
            <person name="Henrissat B."/>
            <person name="Houterman P.M."/>
            <person name="Kang S."/>
            <person name="Shim W.B."/>
            <person name="Woloshuk C."/>
            <person name="Xie X."/>
            <person name="Xu J.R."/>
            <person name="Antoniw J."/>
            <person name="Baker S.E."/>
            <person name="Bluhm B.H."/>
            <person name="Breakspear A."/>
            <person name="Brown D.W."/>
            <person name="Butchko R.A."/>
            <person name="Chapman S."/>
            <person name="Coulson R."/>
            <person name="Coutinho P.M."/>
            <person name="Danchin E.G."/>
            <person name="Diener A."/>
            <person name="Gale L.R."/>
            <person name="Gardiner D.M."/>
            <person name="Goff S."/>
            <person name="Hammond-Kosack K.E."/>
            <person name="Hilburn K."/>
            <person name="Hua-Van A."/>
            <person name="Jonkers W."/>
            <person name="Kazan K."/>
            <person name="Kodira C.D."/>
            <person name="Koehrsen M."/>
            <person name="Kumar L."/>
            <person name="Lee Y.H."/>
            <person name="Li L."/>
            <person name="Manners J.M."/>
            <person name="Miranda-Saavedra D."/>
            <person name="Mukherjee M."/>
            <person name="Park G."/>
            <person name="Park J."/>
            <person name="Park S.Y."/>
            <person name="Proctor R.H."/>
            <person name="Regev A."/>
            <person name="Ruiz-Roldan M.C."/>
            <person name="Sain D."/>
            <person name="Sakthikumar S."/>
            <person name="Sykes S."/>
            <person name="Schwartz D.C."/>
            <person name="Turgeon B.G."/>
            <person name="Wapinski I."/>
            <person name="Yoder O."/>
            <person name="Young S."/>
            <person name="Zeng Q."/>
            <person name="Zhou S."/>
            <person name="Galagan J."/>
            <person name="Cuomo C.A."/>
            <person name="Kistler H.C."/>
            <person name="Rep M."/>
        </authorList>
    </citation>
    <scope>GENOME REANNOTATION</scope>
    <source>
        <strain evidence="3">ATCC MYA-4620 / CBS 123657 / FGSC 9075 / NRRL 31084 / PH-1</strain>
        <strain evidence="2">PH-1 / ATCC MYA-4620 / FGSC 9075 / NRRL 31084</strain>
    </source>
</reference>
<name>A0A098DYM0_GIBZE</name>
<dbReference type="AlphaFoldDB" id="A0A098DYM0"/>
<sequence length="75" mass="8566">MNVGVVVKQLFYAVGSRHYIEKAVNGTSKNNVFLFLCPLKTNNWCQFSLLPFQLFRSGIVRGIHDELDRQPPNAK</sequence>
<gene>
    <name evidence="1" type="ORF">FGRAMPH1_01T19645</name>
</gene>
<dbReference type="VEuPathDB" id="FungiDB:FGRAMPH1_01G19645"/>
<reference evidence="1 3" key="3">
    <citation type="journal article" date="2015" name="BMC Genomics">
        <title>The completed genome sequence of the pathogenic ascomycete fungus Fusarium graminearum.</title>
        <authorList>
            <person name="King R."/>
            <person name="Urban M."/>
            <person name="Hammond-Kosack M.C."/>
            <person name="Hassani-Pak K."/>
            <person name="Hammond-Kosack K.E."/>
        </authorList>
    </citation>
    <scope>NUCLEOTIDE SEQUENCE [LARGE SCALE GENOMIC DNA]</scope>
    <source>
        <strain evidence="3">ATCC MYA-4620 / CBS 123657 / FGSC 9075 / NRRL 31084 / PH-1</strain>
        <strain evidence="1">PH-1</strain>
    </source>
</reference>
<evidence type="ECO:0000313" key="3">
    <source>
        <dbReference type="Proteomes" id="UP000070720"/>
    </source>
</evidence>
<protein>
    <submittedName>
        <fullName evidence="1">Chromosome 3, complete genome</fullName>
    </submittedName>
</protein>
<proteinExistence type="predicted"/>
<accession>A0A0E0SKH2</accession>
<dbReference type="EMBL" id="HG970334">
    <property type="protein sequence ID" value="CEF86935.1"/>
    <property type="molecule type" value="Genomic_DNA"/>
</dbReference>
<dbReference type="Proteomes" id="UP000070720">
    <property type="component" value="Chromosome 3"/>
</dbReference>
<organism evidence="1 3">
    <name type="scientific">Gibberella zeae (strain ATCC MYA-4620 / CBS 123657 / FGSC 9075 / NRRL 31084 / PH-1)</name>
    <name type="common">Wheat head blight fungus</name>
    <name type="synonym">Fusarium graminearum</name>
    <dbReference type="NCBI Taxonomy" id="229533"/>
    <lineage>
        <taxon>Eukaryota</taxon>
        <taxon>Fungi</taxon>
        <taxon>Dikarya</taxon>
        <taxon>Ascomycota</taxon>
        <taxon>Pezizomycotina</taxon>
        <taxon>Sordariomycetes</taxon>
        <taxon>Hypocreomycetidae</taxon>
        <taxon>Hypocreales</taxon>
        <taxon>Nectriaceae</taxon>
        <taxon>Fusarium</taxon>
    </lineage>
</organism>
<evidence type="ECO:0000313" key="2">
    <source>
        <dbReference type="EnsemblFungi" id="CEF86935"/>
    </source>
</evidence>
<reference evidence="2" key="4">
    <citation type="submission" date="2017-01" db="UniProtKB">
        <authorList>
            <consortium name="EnsemblFungi"/>
        </authorList>
    </citation>
    <scope>IDENTIFICATION</scope>
    <source>
        <strain evidence="2">PH-1 / ATCC MYA-4620 / FGSC 9075 / NRRL 31084</strain>
    </source>
</reference>
<dbReference type="EnsemblFungi" id="CEF86935">
    <property type="protein sequence ID" value="CEF86935"/>
    <property type="gene ID" value="FGRRES_20292"/>
</dbReference>